<dbReference type="SUPFAM" id="SSF52058">
    <property type="entry name" value="L domain-like"/>
    <property type="match status" value="1"/>
</dbReference>
<sequence length="437" mass="50312">MVSQRSRYSYYSRSPLRSSMHRKYYNPSEAILQRIVYHVETLQANRSSSPYNNYPSSIQAKSRAQYHEDNLLKTLRLVNKNFAKAATPAVFKCIAFFPSRRSQRADMQTLMDILNRDIASHVRTLVIRPQLSNSIDEQWMQCTQFALALPICFEKLYNLRTISIDGSVFLGLDRDSHYVHTSDLLISLRRAFVKALHNTFLSAPSRSVTGFELDFPIMEGLFQAFTAPTIAPPCTQAFSHLEHLSVTVRHHPEHARFTATTSLPSQQQHYPALKYQDRFWSLVNLASNLRSLRIHCSTILDLDNLRLENLQRLEVLDVARVRCKKEHLLAICSPSRASLHTLRLYEVRLAEGVWADVFLRLKKIPTLVEFGALALTYDMPSPHFARILQPLDPYLEMPRRDDRDAFQELTKSVLHRRYAAGFSTLTHSSSHLNTLPN</sequence>
<evidence type="ECO:0000313" key="2">
    <source>
        <dbReference type="Proteomes" id="UP000054549"/>
    </source>
</evidence>
<evidence type="ECO:0000313" key="1">
    <source>
        <dbReference type="EMBL" id="KIL67129.1"/>
    </source>
</evidence>
<accession>A0A0C2TJF8</accession>
<dbReference type="AlphaFoldDB" id="A0A0C2TJF8"/>
<gene>
    <name evidence="1" type="ORF">M378DRAFT_329557</name>
</gene>
<dbReference type="Proteomes" id="UP000054549">
    <property type="component" value="Unassembled WGS sequence"/>
</dbReference>
<name>A0A0C2TJF8_AMAMK</name>
<dbReference type="OrthoDB" id="4505556at2759"/>
<dbReference type="HOGENOM" id="CLU_626943_0_0_1"/>
<reference evidence="1 2" key="1">
    <citation type="submission" date="2014-04" db="EMBL/GenBank/DDBJ databases">
        <title>Evolutionary Origins and Diversification of the Mycorrhizal Mutualists.</title>
        <authorList>
            <consortium name="DOE Joint Genome Institute"/>
            <consortium name="Mycorrhizal Genomics Consortium"/>
            <person name="Kohler A."/>
            <person name="Kuo A."/>
            <person name="Nagy L.G."/>
            <person name="Floudas D."/>
            <person name="Copeland A."/>
            <person name="Barry K.W."/>
            <person name="Cichocki N."/>
            <person name="Veneault-Fourrey C."/>
            <person name="LaButti K."/>
            <person name="Lindquist E.A."/>
            <person name="Lipzen A."/>
            <person name="Lundell T."/>
            <person name="Morin E."/>
            <person name="Murat C."/>
            <person name="Riley R."/>
            <person name="Ohm R."/>
            <person name="Sun H."/>
            <person name="Tunlid A."/>
            <person name="Henrissat B."/>
            <person name="Grigoriev I.V."/>
            <person name="Hibbett D.S."/>
            <person name="Martin F."/>
        </authorList>
    </citation>
    <scope>NUCLEOTIDE SEQUENCE [LARGE SCALE GENOMIC DNA]</scope>
    <source>
        <strain evidence="1 2">Koide BX008</strain>
    </source>
</reference>
<proteinExistence type="predicted"/>
<protein>
    <submittedName>
        <fullName evidence="1">Uncharacterized protein</fullName>
    </submittedName>
</protein>
<dbReference type="EMBL" id="KN818233">
    <property type="protein sequence ID" value="KIL67129.1"/>
    <property type="molecule type" value="Genomic_DNA"/>
</dbReference>
<keyword evidence="2" id="KW-1185">Reference proteome</keyword>
<organism evidence="1 2">
    <name type="scientific">Amanita muscaria (strain Koide BX008)</name>
    <dbReference type="NCBI Taxonomy" id="946122"/>
    <lineage>
        <taxon>Eukaryota</taxon>
        <taxon>Fungi</taxon>
        <taxon>Dikarya</taxon>
        <taxon>Basidiomycota</taxon>
        <taxon>Agaricomycotina</taxon>
        <taxon>Agaricomycetes</taxon>
        <taxon>Agaricomycetidae</taxon>
        <taxon>Agaricales</taxon>
        <taxon>Pluteineae</taxon>
        <taxon>Amanitaceae</taxon>
        <taxon>Amanita</taxon>
    </lineage>
</organism>
<dbReference type="InParanoid" id="A0A0C2TJF8"/>
<dbReference type="STRING" id="946122.A0A0C2TJF8"/>